<dbReference type="CDD" id="cd00009">
    <property type="entry name" value="AAA"/>
    <property type="match status" value="1"/>
</dbReference>
<dbReference type="GO" id="GO:0006355">
    <property type="term" value="P:regulation of DNA-templated transcription"/>
    <property type="evidence" value="ECO:0007669"/>
    <property type="project" value="InterPro"/>
</dbReference>
<organism evidence="6 7">
    <name type="scientific">Flavonifractor plautii 1_3_50AFAA</name>
    <dbReference type="NCBI Taxonomy" id="742738"/>
    <lineage>
        <taxon>Bacteria</taxon>
        <taxon>Bacillati</taxon>
        <taxon>Bacillota</taxon>
        <taxon>Clostridia</taxon>
        <taxon>Eubacteriales</taxon>
        <taxon>Oscillospiraceae</taxon>
        <taxon>Flavonifractor</taxon>
    </lineage>
</organism>
<sequence length="450" mass="50333">MLERFLDQIGEVLRLCEDTDGILVVNREGIIEYHRIPLNSYWCSQDTVGRHILELYPELDGESSTILTALRTGRASYNVLQDINNHRGERVLLESTTIPIVVDGRVECVVDSSKYHTIDQRVIRGGEGGGLSTLDRMLTEDPAMLALKSRIRDVAGLDSSVLIYGETGTGKELVAESLHSEGGRAGPFVSQNCAAIPATLLESLFFGTEKGSYTGALTRKGLLEEADSGTLFLDEINSMDPALQAKLLKVLEEKKVRRLGGSRDIPFDVRIVAAVNEKPQKLIREGRLREDLYYRLGVIRLTLPPLRERLCDIGPLADYFIEHYNRKLHRRVRGLSERALRLLRGYAWPGNVRELKNAIEGAVAVARGERLTVEDMEEILAGRLGGLNRPPELPEALRLEESFSLTRALDSYERELLSRAMQQAGSISQAARLLGLSRQNLKYKLKKFDL</sequence>
<dbReference type="Proteomes" id="UP000029585">
    <property type="component" value="Unassembled WGS sequence"/>
</dbReference>
<dbReference type="Gene3D" id="1.10.10.60">
    <property type="entry name" value="Homeodomain-like"/>
    <property type="match status" value="1"/>
</dbReference>
<dbReference type="Pfam" id="PF02954">
    <property type="entry name" value="HTH_8"/>
    <property type="match status" value="1"/>
</dbReference>
<dbReference type="Pfam" id="PF00158">
    <property type="entry name" value="Sigma54_activat"/>
    <property type="match status" value="1"/>
</dbReference>
<dbReference type="InterPro" id="IPR009057">
    <property type="entry name" value="Homeodomain-like_sf"/>
</dbReference>
<evidence type="ECO:0000313" key="6">
    <source>
        <dbReference type="EMBL" id="KGF54565.1"/>
    </source>
</evidence>
<dbReference type="Pfam" id="PF25601">
    <property type="entry name" value="AAA_lid_14"/>
    <property type="match status" value="1"/>
</dbReference>
<evidence type="ECO:0000256" key="3">
    <source>
        <dbReference type="ARBA" id="ARBA00023015"/>
    </source>
</evidence>
<keyword evidence="2" id="KW-0067">ATP-binding</keyword>
<keyword evidence="1" id="KW-0547">Nucleotide-binding</keyword>
<dbReference type="eggNOG" id="COG3829">
    <property type="taxonomic scope" value="Bacteria"/>
</dbReference>
<gene>
    <name evidence="6" type="ORF">HMPREF9460_02724</name>
</gene>
<evidence type="ECO:0000313" key="7">
    <source>
        <dbReference type="Proteomes" id="UP000029585"/>
    </source>
</evidence>
<accession>A0A096B679</accession>
<dbReference type="GO" id="GO:0005524">
    <property type="term" value="F:ATP binding"/>
    <property type="evidence" value="ECO:0007669"/>
    <property type="project" value="UniProtKB-KW"/>
</dbReference>
<dbReference type="Gene3D" id="3.40.50.300">
    <property type="entry name" value="P-loop containing nucleotide triphosphate hydrolases"/>
    <property type="match status" value="1"/>
</dbReference>
<dbReference type="SUPFAM" id="SSF46689">
    <property type="entry name" value="Homeodomain-like"/>
    <property type="match status" value="1"/>
</dbReference>
<dbReference type="SMART" id="SM00382">
    <property type="entry name" value="AAA"/>
    <property type="match status" value="1"/>
</dbReference>
<evidence type="ECO:0000256" key="1">
    <source>
        <dbReference type="ARBA" id="ARBA00022741"/>
    </source>
</evidence>
<dbReference type="PROSITE" id="PS00675">
    <property type="entry name" value="SIGMA54_INTERACT_1"/>
    <property type="match status" value="1"/>
</dbReference>
<dbReference type="GO" id="GO:0043565">
    <property type="term" value="F:sequence-specific DNA binding"/>
    <property type="evidence" value="ECO:0007669"/>
    <property type="project" value="InterPro"/>
</dbReference>
<dbReference type="InterPro" id="IPR002078">
    <property type="entry name" value="Sigma_54_int"/>
</dbReference>
<dbReference type="Gene3D" id="1.10.8.60">
    <property type="match status" value="1"/>
</dbReference>
<dbReference type="InterPro" id="IPR003593">
    <property type="entry name" value="AAA+_ATPase"/>
</dbReference>
<evidence type="ECO:0000256" key="2">
    <source>
        <dbReference type="ARBA" id="ARBA00022840"/>
    </source>
</evidence>
<dbReference type="AlphaFoldDB" id="A0A096B679"/>
<evidence type="ECO:0000259" key="5">
    <source>
        <dbReference type="PROSITE" id="PS50045"/>
    </source>
</evidence>
<dbReference type="PROSITE" id="PS00688">
    <property type="entry name" value="SIGMA54_INTERACT_3"/>
    <property type="match status" value="1"/>
</dbReference>
<reference evidence="6 7" key="1">
    <citation type="submission" date="2011-08" db="EMBL/GenBank/DDBJ databases">
        <title>The Genome Sequence of Clostridium orbiscindens 1_3_50AFAA.</title>
        <authorList>
            <consortium name="The Broad Institute Genome Sequencing Platform"/>
            <person name="Earl A."/>
            <person name="Ward D."/>
            <person name="Feldgarden M."/>
            <person name="Gevers D."/>
            <person name="Daigneault M."/>
            <person name="Strauss J."/>
            <person name="Allen-Vercoe E."/>
            <person name="Young S.K."/>
            <person name="Zeng Q."/>
            <person name="Gargeya S."/>
            <person name="Fitzgerald M."/>
            <person name="Haas B."/>
            <person name="Abouelleil A."/>
            <person name="Alvarado L."/>
            <person name="Arachchi H.M."/>
            <person name="Berlin A."/>
            <person name="Brown A."/>
            <person name="Chapman S.B."/>
            <person name="Chen Z."/>
            <person name="Dunbar C."/>
            <person name="Freedman E."/>
            <person name="Gearin G."/>
            <person name="Gellesch M."/>
            <person name="Goldberg J."/>
            <person name="Griggs A."/>
            <person name="Gujja S."/>
            <person name="Heiman D."/>
            <person name="Howarth C."/>
            <person name="Larson L."/>
            <person name="Lui A."/>
            <person name="MacDonald P.J.P."/>
            <person name="Montmayeur A."/>
            <person name="Murphy C."/>
            <person name="Neiman D."/>
            <person name="Pearson M."/>
            <person name="Priest M."/>
            <person name="Roberts A."/>
            <person name="Saif S."/>
            <person name="Shea T."/>
            <person name="Shenoy N."/>
            <person name="Sisk P."/>
            <person name="Stolte C."/>
            <person name="Sykes S."/>
            <person name="Wortman J."/>
            <person name="Nusbaum C."/>
            <person name="Birren B."/>
        </authorList>
    </citation>
    <scope>NUCLEOTIDE SEQUENCE [LARGE SCALE GENOMIC DNA]</scope>
    <source>
        <strain evidence="6 7">1_3_50AFAA</strain>
    </source>
</reference>
<dbReference type="EMBL" id="ADLO01000084">
    <property type="protein sequence ID" value="KGF54565.1"/>
    <property type="molecule type" value="Genomic_DNA"/>
</dbReference>
<dbReference type="PATRIC" id="fig|742738.3.peg.2801"/>
<dbReference type="InterPro" id="IPR027417">
    <property type="entry name" value="P-loop_NTPase"/>
</dbReference>
<comment type="caution">
    <text evidence="6">The sequence shown here is derived from an EMBL/GenBank/DDBJ whole genome shotgun (WGS) entry which is preliminary data.</text>
</comment>
<dbReference type="RefSeq" id="WP_044941911.1">
    <property type="nucleotide sequence ID" value="NZ_KN174164.1"/>
</dbReference>
<dbReference type="FunFam" id="3.40.50.300:FF:000006">
    <property type="entry name" value="DNA-binding transcriptional regulator NtrC"/>
    <property type="match status" value="1"/>
</dbReference>
<evidence type="ECO:0000256" key="4">
    <source>
        <dbReference type="ARBA" id="ARBA00023163"/>
    </source>
</evidence>
<feature type="domain" description="Sigma-54 factor interaction" evidence="5">
    <location>
        <begin position="137"/>
        <end position="364"/>
    </location>
</feature>
<dbReference type="InterPro" id="IPR025944">
    <property type="entry name" value="Sigma_54_int_dom_CS"/>
</dbReference>
<dbReference type="InterPro" id="IPR058031">
    <property type="entry name" value="AAA_lid_NorR"/>
</dbReference>
<dbReference type="HOGENOM" id="CLU_000445_8_1_9"/>
<dbReference type="PROSITE" id="PS50045">
    <property type="entry name" value="SIGMA54_INTERACT_4"/>
    <property type="match status" value="1"/>
</dbReference>
<proteinExistence type="predicted"/>
<dbReference type="InterPro" id="IPR002197">
    <property type="entry name" value="HTH_Fis"/>
</dbReference>
<dbReference type="SUPFAM" id="SSF52540">
    <property type="entry name" value="P-loop containing nucleoside triphosphate hydrolases"/>
    <property type="match status" value="1"/>
</dbReference>
<protein>
    <recommendedName>
        <fullName evidence="5">Sigma-54 factor interaction domain-containing protein</fullName>
    </recommendedName>
</protein>
<dbReference type="PANTHER" id="PTHR32071">
    <property type="entry name" value="TRANSCRIPTIONAL REGULATORY PROTEIN"/>
    <property type="match status" value="1"/>
</dbReference>
<dbReference type="InterPro" id="IPR025662">
    <property type="entry name" value="Sigma_54_int_dom_ATP-bd_1"/>
</dbReference>
<keyword evidence="3" id="KW-0805">Transcription regulation</keyword>
<name>A0A096B679_FLAPL</name>
<keyword evidence="7" id="KW-1185">Reference proteome</keyword>
<keyword evidence="4" id="KW-0804">Transcription</keyword>